<dbReference type="InterPro" id="IPR022385">
    <property type="entry name" value="Rhs_assc_core"/>
</dbReference>
<protein>
    <submittedName>
        <fullName evidence="1">Uncharacterized protein</fullName>
    </submittedName>
</protein>
<organism evidence="1 2">
    <name type="scientific">Pseudomonas putida</name>
    <name type="common">Arthrobacter siderocapsulatus</name>
    <dbReference type="NCBI Taxonomy" id="303"/>
    <lineage>
        <taxon>Bacteria</taxon>
        <taxon>Pseudomonadati</taxon>
        <taxon>Pseudomonadota</taxon>
        <taxon>Gammaproteobacteria</taxon>
        <taxon>Pseudomonadales</taxon>
        <taxon>Pseudomonadaceae</taxon>
        <taxon>Pseudomonas</taxon>
    </lineage>
</organism>
<evidence type="ECO:0000313" key="1">
    <source>
        <dbReference type="EMBL" id="KAF0254903.1"/>
    </source>
</evidence>
<comment type="caution">
    <text evidence="1">The sequence shown here is derived from an EMBL/GenBank/DDBJ whole genome shotgun (WGS) entry which is preliminary data.</text>
</comment>
<dbReference type="SUPFAM" id="SSF56399">
    <property type="entry name" value="ADP-ribosylation"/>
    <property type="match status" value="1"/>
</dbReference>
<dbReference type="AlphaFoldDB" id="A0A1X0Z914"/>
<name>A0A1X0Z914_PSEPU</name>
<reference evidence="1 2" key="1">
    <citation type="submission" date="2019-12" db="EMBL/GenBank/DDBJ databases">
        <authorList>
            <person name="Woiski C."/>
        </authorList>
    </citation>
    <scope>NUCLEOTIDE SEQUENCE [LARGE SCALE GENOMIC DNA]</scope>
    <source>
        <strain evidence="1 2">BOE100</strain>
    </source>
</reference>
<accession>A0A1X0Z914</accession>
<dbReference type="NCBIfam" id="TIGR03696">
    <property type="entry name" value="Rhs_assc_core"/>
    <property type="match status" value="1"/>
</dbReference>
<gene>
    <name evidence="1" type="ORF">GN299_10465</name>
</gene>
<dbReference type="EMBL" id="WOWR01000010">
    <property type="protein sequence ID" value="KAF0254903.1"/>
    <property type="molecule type" value="Genomic_DNA"/>
</dbReference>
<evidence type="ECO:0000313" key="2">
    <source>
        <dbReference type="Proteomes" id="UP000442695"/>
    </source>
</evidence>
<proteinExistence type="predicted"/>
<dbReference type="Proteomes" id="UP000442695">
    <property type="component" value="Unassembled WGS sequence"/>
</dbReference>
<dbReference type="Gene3D" id="2.180.10.10">
    <property type="entry name" value="RHS repeat-associated core"/>
    <property type="match status" value="1"/>
</dbReference>
<sequence>MATLTQVYTAYGYSERRSNATVLGFNGERLAVVLASYLLGNGYRAFSPVLMRFHSPDSLSPFGEGGLNSYAYCSNEPVNRRDPTGHGFERNVVTRRPVRIKPVPAEKMQALPTERLVQKYNTLGSQMIESKLSNARTTHRQFHDQQMLLINELASRQVKKGPSPQTIESQSKVSTATPMIDALLNSNDPLPPRFGPAESIAEPPLQTAAWLRGDEWF</sequence>